<dbReference type="AlphaFoldDB" id="A0A100VS60"/>
<dbReference type="RefSeq" id="WP_062837417.1">
    <property type="nucleotide sequence ID" value="NZ_BCNV01000007.1"/>
</dbReference>
<feature type="transmembrane region" description="Helical" evidence="1">
    <location>
        <begin position="55"/>
        <end position="76"/>
    </location>
</feature>
<dbReference type="Proteomes" id="UP000069697">
    <property type="component" value="Unassembled WGS sequence"/>
</dbReference>
<accession>A0A100VS60</accession>
<protein>
    <submittedName>
        <fullName evidence="2">Uncharacterized protein</fullName>
    </submittedName>
</protein>
<feature type="transmembrane region" description="Helical" evidence="1">
    <location>
        <begin position="6"/>
        <end position="21"/>
    </location>
</feature>
<dbReference type="EMBL" id="BCNV01000007">
    <property type="protein sequence ID" value="GAS85045.1"/>
    <property type="molecule type" value="Genomic_DNA"/>
</dbReference>
<keyword evidence="1" id="KW-0812">Transmembrane</keyword>
<organism evidence="2 3">
    <name type="scientific">Paenibacillus amylolyticus</name>
    <dbReference type="NCBI Taxonomy" id="1451"/>
    <lineage>
        <taxon>Bacteria</taxon>
        <taxon>Bacillati</taxon>
        <taxon>Bacillota</taxon>
        <taxon>Bacilli</taxon>
        <taxon>Bacillales</taxon>
        <taxon>Paenibacillaceae</taxon>
        <taxon>Paenibacillus</taxon>
    </lineage>
</organism>
<evidence type="ECO:0000256" key="1">
    <source>
        <dbReference type="SAM" id="Phobius"/>
    </source>
</evidence>
<evidence type="ECO:0000313" key="2">
    <source>
        <dbReference type="EMBL" id="GAS85045.1"/>
    </source>
</evidence>
<sequence>MEIFYFIWIVFMVLILLYRMIFQKFKKHNRENIGLSALLIIFTGSSYAFTQMNLIFVISVIAVATYSAVWNSILFVRNGYEPERLK</sequence>
<reference evidence="2 3" key="1">
    <citation type="journal article" date="2016" name="Genome Announc.">
        <title>Draft Genome Sequence of Paenibacillus amylolyticus Heshi-A3, Isolated from Fermented Rice Bran in a Japanese Fermented Seafood Dish.</title>
        <authorList>
            <person name="Akuzawa S."/>
            <person name="Nagaoka J."/>
            <person name="Kanekatsu M."/>
            <person name="Kubota E."/>
            <person name="Ohtake R."/>
            <person name="Suzuki T."/>
            <person name="Kanesaki Y."/>
        </authorList>
    </citation>
    <scope>NUCLEOTIDE SEQUENCE [LARGE SCALE GENOMIC DNA]</scope>
    <source>
        <strain evidence="2 3">Heshi-A3</strain>
    </source>
</reference>
<name>A0A100VS60_PAEAM</name>
<keyword evidence="1" id="KW-0472">Membrane</keyword>
<proteinExistence type="predicted"/>
<evidence type="ECO:0000313" key="3">
    <source>
        <dbReference type="Proteomes" id="UP000069697"/>
    </source>
</evidence>
<comment type="caution">
    <text evidence="2">The sequence shown here is derived from an EMBL/GenBank/DDBJ whole genome shotgun (WGS) entry which is preliminary data.</text>
</comment>
<feature type="transmembrane region" description="Helical" evidence="1">
    <location>
        <begin position="33"/>
        <end position="49"/>
    </location>
</feature>
<keyword evidence="1" id="KW-1133">Transmembrane helix</keyword>
<reference evidence="3" key="2">
    <citation type="submission" date="2016-01" db="EMBL/GenBank/DDBJ databases">
        <title>Draft Genome Sequence of Paenibacillus amylolyticus Heshi-A3 that Was Isolated from Fermented Rice Bran with Aging Salted Mackerel, Which Was Named Heshiko as Traditional Fermented Seafood in Japan.</title>
        <authorList>
            <person name="Akuzawa S."/>
            <person name="Nakagawa J."/>
            <person name="Kanekatsu T."/>
            <person name="Kubota E."/>
            <person name="Ohtake R."/>
            <person name="Suzuki T."/>
            <person name="Kanesaki Y."/>
        </authorList>
    </citation>
    <scope>NUCLEOTIDE SEQUENCE [LARGE SCALE GENOMIC DNA]</scope>
    <source>
        <strain evidence="3">Heshi-A3</strain>
    </source>
</reference>
<gene>
    <name evidence="2" type="ORF">PAHA3_5166</name>
</gene>